<evidence type="ECO:0000313" key="1">
    <source>
        <dbReference type="EMBL" id="BAK00067.1"/>
    </source>
</evidence>
<organism evidence="1">
    <name type="scientific">Hordeum vulgare subsp. vulgare</name>
    <name type="common">Domesticated barley</name>
    <dbReference type="NCBI Taxonomy" id="112509"/>
    <lineage>
        <taxon>Eukaryota</taxon>
        <taxon>Viridiplantae</taxon>
        <taxon>Streptophyta</taxon>
        <taxon>Embryophyta</taxon>
        <taxon>Tracheophyta</taxon>
        <taxon>Spermatophyta</taxon>
        <taxon>Magnoliopsida</taxon>
        <taxon>Liliopsida</taxon>
        <taxon>Poales</taxon>
        <taxon>Poaceae</taxon>
        <taxon>BOP clade</taxon>
        <taxon>Pooideae</taxon>
        <taxon>Triticodae</taxon>
        <taxon>Triticeae</taxon>
        <taxon>Hordeinae</taxon>
        <taxon>Hordeum</taxon>
    </lineage>
</organism>
<reference evidence="1" key="1">
    <citation type="journal article" date="2011" name="Plant Physiol.">
        <title>Comprehensive sequence analysis of 24,783 barley full-length cDNAs derived from 12 clone libraries.</title>
        <authorList>
            <person name="Matsumoto T."/>
            <person name="Tanaka T."/>
            <person name="Sakai H."/>
            <person name="Amano N."/>
            <person name="Kanamori H."/>
            <person name="Kurita K."/>
            <person name="Kikuta A."/>
            <person name="Kamiya K."/>
            <person name="Yamamoto M."/>
            <person name="Ikawa H."/>
            <person name="Fujii N."/>
            <person name="Hori K."/>
            <person name="Itoh T."/>
            <person name="Sato K."/>
        </authorList>
    </citation>
    <scope>NUCLEOTIDE SEQUENCE</scope>
    <source>
        <tissue evidence="1">Shoot and root</tissue>
    </source>
</reference>
<protein>
    <submittedName>
        <fullName evidence="1">Predicted protein</fullName>
    </submittedName>
</protein>
<accession>F2DY95</accession>
<dbReference type="AlphaFoldDB" id="F2DY95"/>
<dbReference type="EMBL" id="AK368863">
    <property type="protein sequence ID" value="BAK00067.1"/>
    <property type="molecule type" value="mRNA"/>
</dbReference>
<sequence>MPFSLPVICVICATKGGMIIGFHTSQSHNRNKPDYPHQSLSIAHLKQPQTCPIPSSVNNQRACIICITDCSPTRYLRKHFAIMKI</sequence>
<proteinExistence type="evidence at transcript level"/>
<name>F2DY95_HORVV</name>